<dbReference type="PANTHER" id="PTHR14939:SF5">
    <property type="entry name" value="F-BOX ONLY PROTEIN 22"/>
    <property type="match status" value="1"/>
</dbReference>
<dbReference type="PANTHER" id="PTHR14939">
    <property type="entry name" value="F-BOX ONLY PROTEIN 22"/>
    <property type="match status" value="1"/>
</dbReference>
<dbReference type="SMART" id="SM00897">
    <property type="entry name" value="FIST"/>
    <property type="match status" value="1"/>
</dbReference>
<dbReference type="AlphaFoldDB" id="A0A127F872"/>
<evidence type="ECO:0008006" key="10">
    <source>
        <dbReference type="Google" id="ProtNLM"/>
    </source>
</evidence>
<keyword evidence="2" id="KW-1003">Cell membrane</keyword>
<dbReference type="EMBL" id="CP011971">
    <property type="protein sequence ID" value="AMN45805.1"/>
    <property type="molecule type" value="Genomic_DNA"/>
</dbReference>
<comment type="subcellular location">
    <subcellularLocation>
        <location evidence="1">Cell membrane</location>
        <topology evidence="1">Multi-pass membrane protein</topology>
    </subcellularLocation>
</comment>
<sequence length="395" mass="42484">MRWASAADTDRNLAAAVEHACEAVFLGLGRAEPDLLIAFVSPAYAAGFNMLADLVRREFDKTLLFGCCAQSVIGGGREIEDRPAVSLTGALLPGVKLQGTHLETSQLPPIYAEASMWEDTLRVTAGQQPSFLLLADPYGFETETVLRGLDRVYPRAPKIGGLASGGAPRAGGSALFLGSRLYHSGCIMLTFTGDIEIDTIVAQGCRPIGDPMFVTVAHENLIRELDGRSARDTLASVFEHLRPADQELFEGSLFLGLAMQSGTSEYLPGDFLIRSILGMDPQSGALWINANIVTNSVVQFHLRDAATSAYDLERTLTEYRASRSADTNAGVLLFSCAGRGTTLYGQSDHDSNAFRRLVADLPIGGFFCAGEIGPVQHSTYLHGFTSAFAVIRTRQ</sequence>
<organism evidence="8 9">
    <name type="scientific">Steroidobacter denitrificans</name>
    <dbReference type="NCBI Taxonomy" id="465721"/>
    <lineage>
        <taxon>Bacteria</taxon>
        <taxon>Pseudomonadati</taxon>
        <taxon>Pseudomonadota</taxon>
        <taxon>Gammaproteobacteria</taxon>
        <taxon>Steroidobacterales</taxon>
        <taxon>Steroidobacteraceae</taxon>
        <taxon>Steroidobacter</taxon>
    </lineage>
</organism>
<keyword evidence="4" id="KW-1133">Transmembrane helix</keyword>
<gene>
    <name evidence="8" type="ORF">ACG33_01520</name>
</gene>
<evidence type="ECO:0000256" key="3">
    <source>
        <dbReference type="ARBA" id="ARBA00022692"/>
    </source>
</evidence>
<reference evidence="8 9" key="1">
    <citation type="submission" date="2015-06" db="EMBL/GenBank/DDBJ databases">
        <title>A Comprehensive Approach to Explore the Metabolic and Phylogenetic Diversity of Bacterial Steroid Degradation in the Environment: Testosterone as an Example.</title>
        <authorList>
            <person name="Yang F.-C."/>
            <person name="Chen Y.-L."/>
            <person name="Yu C.-P."/>
            <person name="Tang S.-L."/>
            <person name="Wang P.-H."/>
            <person name="Ismail W."/>
            <person name="Wang C.-H."/>
            <person name="Yang C.-Y."/>
            <person name="Chiang Y.-R."/>
        </authorList>
    </citation>
    <scope>NUCLEOTIDE SEQUENCE [LARGE SCALE GENOMIC DNA]</scope>
    <source>
        <strain evidence="8 9">DSM 18526</strain>
    </source>
</reference>
<dbReference type="RefSeq" id="WP_066918126.1">
    <property type="nucleotide sequence ID" value="NZ_CP011971.1"/>
</dbReference>
<protein>
    <recommendedName>
        <fullName evidence="10">Histidine kinase</fullName>
    </recommendedName>
</protein>
<evidence type="ECO:0000313" key="9">
    <source>
        <dbReference type="Proteomes" id="UP000070250"/>
    </source>
</evidence>
<evidence type="ECO:0000259" key="7">
    <source>
        <dbReference type="SMART" id="SM01204"/>
    </source>
</evidence>
<dbReference type="Proteomes" id="UP000070250">
    <property type="component" value="Chromosome"/>
</dbReference>
<keyword evidence="3" id="KW-0812">Transmembrane</keyword>
<dbReference type="OrthoDB" id="9770435at2"/>
<keyword evidence="5" id="KW-0472">Membrane</keyword>
<evidence type="ECO:0000256" key="1">
    <source>
        <dbReference type="ARBA" id="ARBA00004651"/>
    </source>
</evidence>
<dbReference type="STRING" id="465721.ACG33_01520"/>
<evidence type="ECO:0000259" key="6">
    <source>
        <dbReference type="SMART" id="SM00897"/>
    </source>
</evidence>
<dbReference type="InterPro" id="IPR019494">
    <property type="entry name" value="FIST_C"/>
</dbReference>
<dbReference type="PIRSF" id="PIRSF018953">
    <property type="entry name" value="UCP018953"/>
    <property type="match status" value="1"/>
</dbReference>
<dbReference type="GO" id="GO:0005886">
    <property type="term" value="C:plasma membrane"/>
    <property type="evidence" value="ECO:0007669"/>
    <property type="project" value="UniProtKB-SubCell"/>
</dbReference>
<dbReference type="Pfam" id="PF10442">
    <property type="entry name" value="FIST_C"/>
    <property type="match status" value="1"/>
</dbReference>
<name>A0A127F872_STEDE</name>
<dbReference type="PATRIC" id="fig|465721.4.peg.331"/>
<dbReference type="SMART" id="SM01204">
    <property type="entry name" value="FIST_C"/>
    <property type="match status" value="1"/>
</dbReference>
<dbReference type="InterPro" id="IPR016741">
    <property type="entry name" value="UCP018953"/>
</dbReference>
<dbReference type="Pfam" id="PF08495">
    <property type="entry name" value="FIST"/>
    <property type="match status" value="1"/>
</dbReference>
<feature type="domain" description="FIST C-domain" evidence="7">
    <location>
        <begin position="230"/>
        <end position="375"/>
    </location>
</feature>
<accession>A0A127F872</accession>
<evidence type="ECO:0000256" key="4">
    <source>
        <dbReference type="ARBA" id="ARBA00022989"/>
    </source>
</evidence>
<evidence type="ECO:0000313" key="8">
    <source>
        <dbReference type="EMBL" id="AMN45805.1"/>
    </source>
</evidence>
<keyword evidence="9" id="KW-1185">Reference proteome</keyword>
<proteinExistence type="predicted"/>
<dbReference type="InterPro" id="IPR013702">
    <property type="entry name" value="FIST_domain_N"/>
</dbReference>
<evidence type="ECO:0000256" key="5">
    <source>
        <dbReference type="ARBA" id="ARBA00023136"/>
    </source>
</evidence>
<evidence type="ECO:0000256" key="2">
    <source>
        <dbReference type="ARBA" id="ARBA00022475"/>
    </source>
</evidence>
<feature type="domain" description="FIST" evidence="6">
    <location>
        <begin position="32"/>
        <end position="229"/>
    </location>
</feature>
<dbReference type="KEGG" id="sdf:ACG33_01520"/>